<dbReference type="InterPro" id="IPR035068">
    <property type="entry name" value="TldD/PmbA_N"/>
</dbReference>
<feature type="domain" description="Metalloprotease TldD/E C-terminal" evidence="3">
    <location>
        <begin position="223"/>
        <end position="447"/>
    </location>
</feature>
<protein>
    <submittedName>
        <fullName evidence="5">Peptidase U62</fullName>
    </submittedName>
</protein>
<dbReference type="Pfam" id="PF01523">
    <property type="entry name" value="PmbA_TldD_1st"/>
    <property type="match status" value="1"/>
</dbReference>
<dbReference type="EMBL" id="MLQQ01000018">
    <property type="protein sequence ID" value="OIJ12996.1"/>
    <property type="molecule type" value="Genomic_DNA"/>
</dbReference>
<keyword evidence="6" id="KW-1185">Reference proteome</keyword>
<dbReference type="Proteomes" id="UP000180098">
    <property type="component" value="Unassembled WGS sequence"/>
</dbReference>
<dbReference type="Pfam" id="PF19289">
    <property type="entry name" value="PmbA_TldD_3rd"/>
    <property type="match status" value="1"/>
</dbReference>
<dbReference type="Pfam" id="PF19290">
    <property type="entry name" value="PmbA_TldD_2nd"/>
    <property type="match status" value="1"/>
</dbReference>
<proteinExistence type="inferred from homology"/>
<dbReference type="AlphaFoldDB" id="A0A1S2LKS8"/>
<dbReference type="GO" id="GO:0008237">
    <property type="term" value="F:metallopeptidase activity"/>
    <property type="evidence" value="ECO:0007669"/>
    <property type="project" value="InterPro"/>
</dbReference>
<evidence type="ECO:0000256" key="1">
    <source>
        <dbReference type="ARBA" id="ARBA00005836"/>
    </source>
</evidence>
<dbReference type="Gene3D" id="3.30.2290.10">
    <property type="entry name" value="PmbA/TldD superfamily"/>
    <property type="match status" value="1"/>
</dbReference>
<dbReference type="InterPro" id="IPR002510">
    <property type="entry name" value="Metalloprtase-TldD/E_N"/>
</dbReference>
<dbReference type="GO" id="GO:0006508">
    <property type="term" value="P:proteolysis"/>
    <property type="evidence" value="ECO:0007669"/>
    <property type="project" value="InterPro"/>
</dbReference>
<dbReference type="InterPro" id="IPR047657">
    <property type="entry name" value="PmbA"/>
</dbReference>
<dbReference type="PANTHER" id="PTHR43421:SF1">
    <property type="entry name" value="METALLOPROTEASE PMBA"/>
    <property type="match status" value="1"/>
</dbReference>
<evidence type="ECO:0000259" key="4">
    <source>
        <dbReference type="Pfam" id="PF19290"/>
    </source>
</evidence>
<organism evidence="5 6">
    <name type="scientific">Anaerobacillus arseniciselenatis</name>
    <dbReference type="NCBI Taxonomy" id="85682"/>
    <lineage>
        <taxon>Bacteria</taxon>
        <taxon>Bacillati</taxon>
        <taxon>Bacillota</taxon>
        <taxon>Bacilli</taxon>
        <taxon>Bacillales</taxon>
        <taxon>Bacillaceae</taxon>
        <taxon>Anaerobacillus</taxon>
    </lineage>
</organism>
<dbReference type="InterPro" id="IPR045569">
    <property type="entry name" value="Metalloprtase-TldD/E_C"/>
</dbReference>
<accession>A0A1S2LKS8</accession>
<gene>
    <name evidence="5" type="ORF">BKP35_10000</name>
</gene>
<comment type="similarity">
    <text evidence="1">Belongs to the peptidase U62 family.</text>
</comment>
<evidence type="ECO:0000259" key="3">
    <source>
        <dbReference type="Pfam" id="PF19289"/>
    </source>
</evidence>
<dbReference type="InterPro" id="IPR045570">
    <property type="entry name" value="Metalloprtase-TldD/E_cen_dom"/>
</dbReference>
<dbReference type="SUPFAM" id="SSF111283">
    <property type="entry name" value="Putative modulator of DNA gyrase, PmbA/TldD"/>
    <property type="match status" value="1"/>
</dbReference>
<feature type="domain" description="Metalloprotease TldD/E central" evidence="4">
    <location>
        <begin position="111"/>
        <end position="216"/>
    </location>
</feature>
<feature type="domain" description="Metalloprotease TldD/E N-terminal" evidence="2">
    <location>
        <begin position="21"/>
        <end position="83"/>
    </location>
</feature>
<evidence type="ECO:0000313" key="5">
    <source>
        <dbReference type="EMBL" id="OIJ12996.1"/>
    </source>
</evidence>
<dbReference type="GO" id="GO:0005829">
    <property type="term" value="C:cytosol"/>
    <property type="evidence" value="ECO:0007669"/>
    <property type="project" value="TreeGrafter"/>
</dbReference>
<name>A0A1S2LKS8_9BACI</name>
<evidence type="ECO:0000313" key="6">
    <source>
        <dbReference type="Proteomes" id="UP000180098"/>
    </source>
</evidence>
<dbReference type="PANTHER" id="PTHR43421">
    <property type="entry name" value="METALLOPROTEASE PMBA"/>
    <property type="match status" value="1"/>
</dbReference>
<sequence length="448" mass="48485">MLTFKENLFVKGAELGFSDMELYFQKNGKFSTKIFKGDVDSYNIAIDGGVSFRGIFEGKMGYAYTEKIDEESISFLVKEAKENLAMIDSEDPEVIFAGSEHYDELDLYSEELASVSNEDKIELLKKVEAECFALSEKISSVNYCLLESHDSEKMIANTKGLEKREKGNVVYIFVSVVAKEGEDIKSASKLVLTRDFSAFDPKAIAKEVVEEALSTLGATSIKSGDYPVILKNKAAASLLQVFSTAFSADNVQKGKSRLANKLEEAIGNSLITIVDDPFKEDGFMSRSFDSEGVATKRLNVVEHGVLKTYLHNLKTAAKDNVASTGHGTKGSYKGTITVAPSNLFIEPGEKSYDEMIAGEEEAVIITDLQGLHSGANAISGDFSLAANGYLVKGGKIERPINQITVAGNFFTMLEEVEVVGGDLKFALPAGGYVGSPSLKVKSLAVAGE</sequence>
<comment type="caution">
    <text evidence="5">The sequence shown here is derived from an EMBL/GenBank/DDBJ whole genome shotgun (WGS) entry which is preliminary data.</text>
</comment>
<evidence type="ECO:0000259" key="2">
    <source>
        <dbReference type="Pfam" id="PF01523"/>
    </source>
</evidence>
<dbReference type="InterPro" id="IPR036059">
    <property type="entry name" value="TldD/PmbA_sf"/>
</dbReference>
<reference evidence="5 6" key="1">
    <citation type="submission" date="2016-10" db="EMBL/GenBank/DDBJ databases">
        <title>Draft genome sequences of four alkaliphilic bacteria belonging to the Anaerobacillus genus.</title>
        <authorList>
            <person name="Bassil N.M."/>
            <person name="Lloyd J.R."/>
        </authorList>
    </citation>
    <scope>NUCLEOTIDE SEQUENCE [LARGE SCALE GENOMIC DNA]</scope>
    <source>
        <strain evidence="5 6">DSM 15340</strain>
    </source>
</reference>